<feature type="domain" description="Fatty acid hydroxylase" evidence="2">
    <location>
        <begin position="7"/>
        <end position="151"/>
    </location>
</feature>
<evidence type="ECO:0000313" key="3">
    <source>
        <dbReference type="EMBL" id="MDN4524093.1"/>
    </source>
</evidence>
<feature type="transmembrane region" description="Helical" evidence="1">
    <location>
        <begin position="65"/>
        <end position="83"/>
    </location>
</feature>
<comment type="caution">
    <text evidence="3">The sequence shown here is derived from an EMBL/GenBank/DDBJ whole genome shotgun (WGS) entry which is preliminary data.</text>
</comment>
<evidence type="ECO:0000259" key="2">
    <source>
        <dbReference type="Pfam" id="PF04116"/>
    </source>
</evidence>
<reference evidence="3" key="1">
    <citation type="submission" date="2023-07" db="EMBL/GenBank/DDBJ databases">
        <title>Fictibacillus sp. isolated from freshwater pond.</title>
        <authorList>
            <person name="Kirdat K."/>
            <person name="Bhat A."/>
            <person name="Mourya A."/>
            <person name="Yadav A."/>
        </authorList>
    </citation>
    <scope>NUCLEOTIDE SEQUENCE</scope>
    <source>
        <strain evidence="3">NE201</strain>
    </source>
</reference>
<keyword evidence="1" id="KW-0472">Membrane</keyword>
<evidence type="ECO:0000256" key="1">
    <source>
        <dbReference type="SAM" id="Phobius"/>
    </source>
</evidence>
<dbReference type="EMBL" id="JAUHTR010000002">
    <property type="protein sequence ID" value="MDN4524093.1"/>
    <property type="molecule type" value="Genomic_DNA"/>
</dbReference>
<proteinExistence type="predicted"/>
<dbReference type="RefSeq" id="WP_301165145.1">
    <property type="nucleotide sequence ID" value="NZ_JAUHTR010000002.1"/>
</dbReference>
<name>A0ABT8HTL8_9BACL</name>
<dbReference type="InterPro" id="IPR006694">
    <property type="entry name" value="Fatty_acid_hydroxylase"/>
</dbReference>
<keyword evidence="1" id="KW-0812">Transmembrane</keyword>
<organism evidence="3 4">
    <name type="scientific">Fictibacillus fluitans</name>
    <dbReference type="NCBI Taxonomy" id="3058422"/>
    <lineage>
        <taxon>Bacteria</taxon>
        <taxon>Bacillati</taxon>
        <taxon>Bacillota</taxon>
        <taxon>Bacilli</taxon>
        <taxon>Bacillales</taxon>
        <taxon>Fictibacillaceae</taxon>
        <taxon>Fictibacillus</taxon>
    </lineage>
</organism>
<keyword evidence="1" id="KW-1133">Transmembrane helix</keyword>
<gene>
    <name evidence="3" type="ORF">QYB97_06385</name>
</gene>
<dbReference type="Pfam" id="PF04116">
    <property type="entry name" value="FA_hydroxylase"/>
    <property type="match status" value="1"/>
</dbReference>
<sequence length="169" mass="19907">MLLAKLLIYFLIWSLYSYLIHRIAHIPSKKNPLLKIHLVHHRVEYDSSFLPSWPNFFFWFGSWRASIDVWVTLTLPLVVIAILDPVPGLILLGFHYFYEVFFASNVIDHNPHIKGRVTKLLAIGQYHVKHHEVYRSNYGFFITLWDHLFGTVYNDSANQQKVRNKSAVK</sequence>
<keyword evidence="4" id="KW-1185">Reference proteome</keyword>
<feature type="transmembrane region" description="Helical" evidence="1">
    <location>
        <begin position="6"/>
        <end position="24"/>
    </location>
</feature>
<accession>A0ABT8HTL8</accession>
<protein>
    <submittedName>
        <fullName evidence="3">Sterol desaturase family protein</fullName>
    </submittedName>
</protein>
<dbReference type="Proteomes" id="UP001172721">
    <property type="component" value="Unassembled WGS sequence"/>
</dbReference>
<evidence type="ECO:0000313" key="4">
    <source>
        <dbReference type="Proteomes" id="UP001172721"/>
    </source>
</evidence>